<gene>
    <name evidence="2" type="ORF">DYP60_04225</name>
</gene>
<dbReference type="EMBL" id="QUWK01000003">
    <property type="protein sequence ID" value="RFU95686.1"/>
    <property type="molecule type" value="Genomic_DNA"/>
</dbReference>
<reference evidence="2 3" key="2">
    <citation type="submission" date="2018-09" db="EMBL/GenBank/DDBJ databases">
        <title>Genome of Sphaerochaeta halotolerans strain 4-11.</title>
        <authorList>
            <person name="Nazina T.N."/>
            <person name="Sokolova D.S."/>
        </authorList>
    </citation>
    <scope>NUCLEOTIDE SEQUENCE [LARGE SCALE GENOMIC DNA]</scope>
    <source>
        <strain evidence="2 3">4-11</strain>
    </source>
</reference>
<sequence length="658" mass="75196">MVRERYLTKSRFKLATECPTKLFYTGKECYANQNLDDSFLLALADGGFQVGELAKCYFPDGHEIKTLDYEEALNETNDLLQLDSIILYEAAIASGNLFIRADILVKEDDQIKLFEVKAKSFNPGESHPFTNRDGTISAKWKPYLYDVAFQKYVLSRSLPHYKISAHLMMADKSAVCPTDGLNQKFRLTHDATGRKGVSIAETLTMNDLTPPILCTVNVDSECGRIFQTLHTVNNTSLQFSHYVAFLADSYKTDTRIPSPIASKCAACEFYTTDNKEQSGLKSGKRECWKEVLGWSDEDLACQTVLDVWSFRGKDKLIENGIIKMDDIPEHAVHPKPDTSPGISASERQWMQIQKYKTRDDSPWIDHKNLMKEMNSWVFPLHFIDFETTMAAIPFNAGLHPYEGVAFQFSHHIVRCDGSVEHAGEYLNTERGVFPNYGFIRALKEQLEHDQGSVFRYSNHENTFLNLIYQQLNADTGDIPDRAQLQSFIKTITHSTTKSSEQWRGKRDMVDLWEVVKRYYYDPATKGSNSIKQVLPAILNSSTLLQEKYSKPIYGAKGGIKSTNFKDWQWVKIKDGKVTDPYKLLPKMFQDISDKDLEILSSDDELREGGAALTAYARMQFEEMSDYERSEIQKALLKYCELDTMAMVMIWEGLKDLCR</sequence>
<name>A0A372MK37_9SPIR</name>
<organism evidence="2 3">
    <name type="scientific">Sphaerochaeta halotolerans</name>
    <dbReference type="NCBI Taxonomy" id="2293840"/>
    <lineage>
        <taxon>Bacteria</taxon>
        <taxon>Pseudomonadati</taxon>
        <taxon>Spirochaetota</taxon>
        <taxon>Spirochaetia</taxon>
        <taxon>Spirochaetales</taxon>
        <taxon>Sphaerochaetaceae</taxon>
        <taxon>Sphaerochaeta</taxon>
    </lineage>
</organism>
<dbReference type="Proteomes" id="UP000264002">
    <property type="component" value="Unassembled WGS sequence"/>
</dbReference>
<feature type="domain" description="DUF2779" evidence="1">
    <location>
        <begin position="381"/>
        <end position="529"/>
    </location>
</feature>
<comment type="caution">
    <text evidence="2">The sequence shown here is derived from an EMBL/GenBank/DDBJ whole genome shotgun (WGS) entry which is preliminary data.</text>
</comment>
<dbReference type="Pfam" id="PF11074">
    <property type="entry name" value="DUF2779"/>
    <property type="match status" value="1"/>
</dbReference>
<keyword evidence="3" id="KW-1185">Reference proteome</keyword>
<proteinExistence type="predicted"/>
<evidence type="ECO:0000259" key="1">
    <source>
        <dbReference type="Pfam" id="PF11074"/>
    </source>
</evidence>
<evidence type="ECO:0000313" key="3">
    <source>
        <dbReference type="Proteomes" id="UP000264002"/>
    </source>
</evidence>
<dbReference type="AlphaFoldDB" id="A0A372MK37"/>
<dbReference type="RefSeq" id="WP_117329633.1">
    <property type="nucleotide sequence ID" value="NZ_QUWK01000003.1"/>
</dbReference>
<dbReference type="InterPro" id="IPR021301">
    <property type="entry name" value="DUF2779"/>
</dbReference>
<evidence type="ECO:0000313" key="2">
    <source>
        <dbReference type="EMBL" id="RFU95686.1"/>
    </source>
</evidence>
<reference evidence="3" key="1">
    <citation type="submission" date="2018-08" db="EMBL/GenBank/DDBJ databases">
        <authorList>
            <person name="Grouzdev D.S."/>
            <person name="Krutkina M.S."/>
        </authorList>
    </citation>
    <scope>NUCLEOTIDE SEQUENCE [LARGE SCALE GENOMIC DNA]</scope>
    <source>
        <strain evidence="3">4-11</strain>
    </source>
</reference>
<accession>A0A372MK37</accession>
<protein>
    <submittedName>
        <fullName evidence="2">DUF2779 domain-containing protein</fullName>
    </submittedName>
</protein>